<dbReference type="Gene3D" id="1.10.3470.10">
    <property type="entry name" value="ABC transporter involved in vitamin B12 uptake, BtuC"/>
    <property type="match status" value="1"/>
</dbReference>
<evidence type="ECO:0000256" key="6">
    <source>
        <dbReference type="ARBA" id="ARBA00022989"/>
    </source>
</evidence>
<dbReference type="AlphaFoldDB" id="A0A3A3GFI1"/>
<feature type="transmembrane region" description="Helical" evidence="8">
    <location>
        <begin position="236"/>
        <end position="265"/>
    </location>
</feature>
<dbReference type="EMBL" id="QYZD01000015">
    <property type="protein sequence ID" value="RJG22561.1"/>
    <property type="molecule type" value="Genomic_DNA"/>
</dbReference>
<feature type="transmembrane region" description="Helical" evidence="8">
    <location>
        <begin position="151"/>
        <end position="173"/>
    </location>
</feature>
<dbReference type="InterPro" id="IPR000522">
    <property type="entry name" value="ABC_transptr_permease_BtuC"/>
</dbReference>
<protein>
    <submittedName>
        <fullName evidence="9">Iron ABC transporter permease</fullName>
    </submittedName>
</protein>
<dbReference type="InterPro" id="IPR037294">
    <property type="entry name" value="ABC_BtuC-like"/>
</dbReference>
<dbReference type="CDD" id="cd06550">
    <property type="entry name" value="TM_ABC_iron-siderophores_like"/>
    <property type="match status" value="1"/>
</dbReference>
<dbReference type="Proteomes" id="UP000266177">
    <property type="component" value="Unassembled WGS sequence"/>
</dbReference>
<dbReference type="Pfam" id="PF01032">
    <property type="entry name" value="FecCD"/>
    <property type="match status" value="1"/>
</dbReference>
<keyword evidence="3" id="KW-0813">Transport</keyword>
<keyword evidence="6 8" id="KW-1133">Transmembrane helix</keyword>
<dbReference type="PANTHER" id="PTHR30472">
    <property type="entry name" value="FERRIC ENTEROBACTIN TRANSPORT SYSTEM PERMEASE PROTEIN"/>
    <property type="match status" value="1"/>
</dbReference>
<evidence type="ECO:0000256" key="7">
    <source>
        <dbReference type="ARBA" id="ARBA00023136"/>
    </source>
</evidence>
<comment type="subcellular location">
    <subcellularLocation>
        <location evidence="1">Cell membrane</location>
        <topology evidence="1">Multi-pass membrane protein</topology>
    </subcellularLocation>
</comment>
<dbReference type="RefSeq" id="WP_119794652.1">
    <property type="nucleotide sequence ID" value="NZ_QYZD01000015.1"/>
</dbReference>
<dbReference type="GO" id="GO:0033214">
    <property type="term" value="P:siderophore-iron import into cell"/>
    <property type="evidence" value="ECO:0007669"/>
    <property type="project" value="TreeGrafter"/>
</dbReference>
<reference evidence="9 10" key="1">
    <citation type="submission" date="2018-09" db="EMBL/GenBank/DDBJ databases">
        <title>Paenibacillus SK2017-BO5.</title>
        <authorList>
            <person name="Piskunova J.V."/>
            <person name="Dubiley S.A."/>
            <person name="Severinov K.V."/>
        </authorList>
    </citation>
    <scope>NUCLEOTIDE SEQUENCE [LARGE SCALE GENOMIC DNA]</scope>
    <source>
        <strain evidence="9 10">BO5</strain>
    </source>
</reference>
<dbReference type="FunFam" id="1.10.3470.10:FF:000001">
    <property type="entry name" value="Vitamin B12 ABC transporter permease BtuC"/>
    <property type="match status" value="1"/>
</dbReference>
<organism evidence="9 10">
    <name type="scientific">Paenibacillus thiaminolyticus</name>
    <name type="common">Bacillus thiaminolyticus</name>
    <dbReference type="NCBI Taxonomy" id="49283"/>
    <lineage>
        <taxon>Bacteria</taxon>
        <taxon>Bacillati</taxon>
        <taxon>Bacillota</taxon>
        <taxon>Bacilli</taxon>
        <taxon>Bacillales</taxon>
        <taxon>Paenibacillaceae</taxon>
        <taxon>Paenibacillus</taxon>
    </lineage>
</organism>
<evidence type="ECO:0000313" key="9">
    <source>
        <dbReference type="EMBL" id="RJG22561.1"/>
    </source>
</evidence>
<dbReference type="GO" id="GO:0005886">
    <property type="term" value="C:plasma membrane"/>
    <property type="evidence" value="ECO:0007669"/>
    <property type="project" value="UniProtKB-SubCell"/>
</dbReference>
<evidence type="ECO:0000256" key="5">
    <source>
        <dbReference type="ARBA" id="ARBA00022692"/>
    </source>
</evidence>
<evidence type="ECO:0000256" key="2">
    <source>
        <dbReference type="ARBA" id="ARBA00007935"/>
    </source>
</evidence>
<keyword evidence="4" id="KW-1003">Cell membrane</keyword>
<evidence type="ECO:0000256" key="3">
    <source>
        <dbReference type="ARBA" id="ARBA00022448"/>
    </source>
</evidence>
<feature type="transmembrane region" description="Helical" evidence="8">
    <location>
        <begin position="194"/>
        <end position="216"/>
    </location>
</feature>
<feature type="transmembrane region" description="Helical" evidence="8">
    <location>
        <begin position="93"/>
        <end position="113"/>
    </location>
</feature>
<dbReference type="PANTHER" id="PTHR30472:SF30">
    <property type="entry name" value="IRON-UPTAKE SYSTEM PERMEASE PROTEIN FEUB"/>
    <property type="match status" value="1"/>
</dbReference>
<evidence type="ECO:0000256" key="1">
    <source>
        <dbReference type="ARBA" id="ARBA00004651"/>
    </source>
</evidence>
<feature type="transmembrane region" description="Helical" evidence="8">
    <location>
        <begin position="277"/>
        <end position="302"/>
    </location>
</feature>
<evidence type="ECO:0000313" key="10">
    <source>
        <dbReference type="Proteomes" id="UP000266177"/>
    </source>
</evidence>
<feature type="transmembrane region" description="Helical" evidence="8">
    <location>
        <begin position="120"/>
        <end position="139"/>
    </location>
</feature>
<proteinExistence type="inferred from homology"/>
<dbReference type="SUPFAM" id="SSF81345">
    <property type="entry name" value="ABC transporter involved in vitamin B12 uptake, BtuC"/>
    <property type="match status" value="1"/>
</dbReference>
<dbReference type="OrthoDB" id="9811721at2"/>
<name>A0A3A3GFI1_PANTH</name>
<comment type="similarity">
    <text evidence="2">Belongs to the binding-protein-dependent transport system permease family. FecCD subfamily.</text>
</comment>
<keyword evidence="5 8" id="KW-0812">Transmembrane</keyword>
<gene>
    <name evidence="9" type="ORF">DQX05_16520</name>
</gene>
<accession>A0A3A3GFI1</accession>
<evidence type="ECO:0000256" key="4">
    <source>
        <dbReference type="ARBA" id="ARBA00022475"/>
    </source>
</evidence>
<comment type="caution">
    <text evidence="9">The sequence shown here is derived from an EMBL/GenBank/DDBJ whole genome shotgun (WGS) entry which is preliminary data.</text>
</comment>
<keyword evidence="7 8" id="KW-0472">Membrane</keyword>
<sequence>MRLKSYATVIILWGSPLLAVLLVLISVQYGAKNIDTGTIYEAVFHFDPGNVNHQIIMHSRFPRVIGALLIGAFLAISGALMQGMTRNDLASPSIMGVLDGSVFAVTVCMIWLPGSSSLELIVFSFIGSALSIVLVFGMASLLPGGLSPVRLAILGTIIGTFLSSISAALASYFQISQNISFWYNARLHQLDPELIKMAIPFAVVGIALAVGLSRSISVLSLGEEVAVGLGQKTAWIKFGATFSVVLLTGISAAIAGKIGFVGLIIPHIVRMLVGLDYKWIIPCSGVLGALFLGLCDLLSRYVNYPFEMPIGVITSLLGVPFFLYLVRTRGGAKHE</sequence>
<feature type="transmembrane region" description="Helical" evidence="8">
    <location>
        <begin position="308"/>
        <end position="326"/>
    </location>
</feature>
<evidence type="ECO:0000256" key="8">
    <source>
        <dbReference type="SAM" id="Phobius"/>
    </source>
</evidence>
<feature type="transmembrane region" description="Helical" evidence="8">
    <location>
        <begin position="6"/>
        <end position="25"/>
    </location>
</feature>
<dbReference type="GO" id="GO:0022857">
    <property type="term" value="F:transmembrane transporter activity"/>
    <property type="evidence" value="ECO:0007669"/>
    <property type="project" value="InterPro"/>
</dbReference>
<feature type="transmembrane region" description="Helical" evidence="8">
    <location>
        <begin position="64"/>
        <end position="81"/>
    </location>
</feature>